<gene>
    <name evidence="1" type="ORF">SAMN04489713_119179</name>
</gene>
<reference evidence="1 2" key="1">
    <citation type="submission" date="2016-10" db="EMBL/GenBank/DDBJ databases">
        <authorList>
            <person name="de Groot N.N."/>
        </authorList>
    </citation>
    <scope>NUCLEOTIDE SEQUENCE [LARGE SCALE GENOMIC DNA]</scope>
    <source>
        <strain evidence="1 2">DSM 43067</strain>
    </source>
</reference>
<dbReference type="Proteomes" id="UP000183413">
    <property type="component" value="Unassembled WGS sequence"/>
</dbReference>
<name>A0A1I5UFJ0_9ACTN</name>
<accession>A0A1I5UFJ0</accession>
<dbReference type="InParanoid" id="A0A1I5UFJ0"/>
<evidence type="ECO:0000313" key="1">
    <source>
        <dbReference type="EMBL" id="SFP94044.1"/>
    </source>
</evidence>
<evidence type="ECO:0008006" key="3">
    <source>
        <dbReference type="Google" id="ProtNLM"/>
    </source>
</evidence>
<organism evidence="1 2">
    <name type="scientific">Actinomadura madurae</name>
    <dbReference type="NCBI Taxonomy" id="1993"/>
    <lineage>
        <taxon>Bacteria</taxon>
        <taxon>Bacillati</taxon>
        <taxon>Actinomycetota</taxon>
        <taxon>Actinomycetes</taxon>
        <taxon>Streptosporangiales</taxon>
        <taxon>Thermomonosporaceae</taxon>
        <taxon>Actinomadura</taxon>
    </lineage>
</organism>
<evidence type="ECO:0000313" key="2">
    <source>
        <dbReference type="Proteomes" id="UP000183413"/>
    </source>
</evidence>
<keyword evidence="2" id="KW-1185">Reference proteome</keyword>
<dbReference type="RefSeq" id="WP_075024130.1">
    <property type="nucleotide sequence ID" value="NZ_FOVH01000019.1"/>
</dbReference>
<proteinExistence type="predicted"/>
<protein>
    <recommendedName>
        <fullName evidence="3">DUF1963 domain-containing protein</fullName>
    </recommendedName>
</protein>
<dbReference type="EMBL" id="FOVH01000019">
    <property type="protein sequence ID" value="SFP94044.1"/>
    <property type="molecule type" value="Genomic_DNA"/>
</dbReference>
<sequence length="316" mass="35155">MIENLVARVESRDDTMVEELADLAAADPEALSPYHLRLLDADVFWRLWVLYRGADEEFQRAVVARIESGTSESPAMLAYVLTQTRGRVAQEAFRRWMQSPPTEPDFDPYQRGVAALIRDGGWELAEDGVRELCGTSAYRLVPEQGGDRTADTCPWCTSPLWTVLDVDTSDPRVRDALAHTRWRGRLRIVTCQICSCYGTTYAEVAADGGARWSAHNERPEYLPGGGPEEPPPVRLTLGEQWSTPYLASAWNREGSTLGGCPDWIQDPVYLDCPNCGKAMDYVGLVGGADLFEYGEGAYYLFLHTQCGLAAVEYQQS</sequence>
<dbReference type="AlphaFoldDB" id="A0A1I5UFJ0"/>